<comment type="catalytic activity">
    <reaction evidence="1">
        <text>ATP + protein L-histidine = ADP + protein N-phospho-L-histidine.</text>
        <dbReference type="EC" id="2.7.13.3"/>
    </reaction>
</comment>
<keyword evidence="4 12" id="KW-0597">Phosphoprotein</keyword>
<evidence type="ECO:0000256" key="9">
    <source>
        <dbReference type="ARBA" id="ARBA00023012"/>
    </source>
</evidence>
<dbReference type="Pfam" id="PF00072">
    <property type="entry name" value="Response_reg"/>
    <property type="match status" value="2"/>
</dbReference>
<dbReference type="AlphaFoldDB" id="A0A2N9YHY0"/>
<dbReference type="FunFam" id="3.30.565.10:FF:000010">
    <property type="entry name" value="Sensor histidine kinase RcsC"/>
    <property type="match status" value="1"/>
</dbReference>
<dbReference type="PROSITE" id="PS50113">
    <property type="entry name" value="PAC"/>
    <property type="match status" value="4"/>
</dbReference>
<keyword evidence="10" id="KW-0472">Membrane</keyword>
<feature type="domain" description="PAC" evidence="16">
    <location>
        <begin position="250"/>
        <end position="302"/>
    </location>
</feature>
<evidence type="ECO:0000256" key="1">
    <source>
        <dbReference type="ARBA" id="ARBA00000085"/>
    </source>
</evidence>
<keyword evidence="8" id="KW-0067">ATP-binding</keyword>
<dbReference type="InterPro" id="IPR000700">
    <property type="entry name" value="PAS-assoc_C"/>
</dbReference>
<keyword evidence="6" id="KW-0547">Nucleotide-binding</keyword>
<dbReference type="Pfam" id="PF13188">
    <property type="entry name" value="PAS_8"/>
    <property type="match status" value="1"/>
</dbReference>
<feature type="domain" description="PAC" evidence="16">
    <location>
        <begin position="376"/>
        <end position="428"/>
    </location>
</feature>
<dbReference type="InterPro" id="IPR036097">
    <property type="entry name" value="HisK_dim/P_sf"/>
</dbReference>
<dbReference type="InterPro" id="IPR003661">
    <property type="entry name" value="HisK_dim/P_dom"/>
</dbReference>
<dbReference type="EC" id="2.7.13.3" evidence="3"/>
<dbReference type="Gene3D" id="2.10.70.100">
    <property type="match status" value="1"/>
</dbReference>
<dbReference type="PROSITE" id="PS50109">
    <property type="entry name" value="HIS_KIN"/>
    <property type="match status" value="1"/>
</dbReference>
<evidence type="ECO:0000313" key="18">
    <source>
        <dbReference type="Proteomes" id="UP000234271"/>
    </source>
</evidence>
<dbReference type="NCBIfam" id="TIGR00229">
    <property type="entry name" value="sensory_box"/>
    <property type="match status" value="4"/>
</dbReference>
<dbReference type="PRINTS" id="PR00344">
    <property type="entry name" value="BCTRLSENSOR"/>
</dbReference>
<protein>
    <recommendedName>
        <fullName evidence="3">histidine kinase</fullName>
        <ecNumber evidence="3">2.7.13.3</ecNumber>
    </recommendedName>
</protein>
<evidence type="ECO:0000256" key="7">
    <source>
        <dbReference type="ARBA" id="ARBA00022777"/>
    </source>
</evidence>
<dbReference type="PROSITE" id="PS50112">
    <property type="entry name" value="PAS"/>
    <property type="match status" value="3"/>
</dbReference>
<accession>A0A2N9YHY0</accession>
<dbReference type="SMART" id="SM00448">
    <property type="entry name" value="REC"/>
    <property type="match status" value="2"/>
</dbReference>
<dbReference type="Pfam" id="PF02518">
    <property type="entry name" value="HATPase_c"/>
    <property type="match status" value="1"/>
</dbReference>
<evidence type="ECO:0000256" key="12">
    <source>
        <dbReference type="PROSITE-ProRule" id="PRU00169"/>
    </source>
</evidence>
<dbReference type="SMART" id="SM00086">
    <property type="entry name" value="PAC"/>
    <property type="match status" value="4"/>
</dbReference>
<dbReference type="EMBL" id="CP018889">
    <property type="protein sequence ID" value="AUI69826.2"/>
    <property type="molecule type" value="Genomic_DNA"/>
</dbReference>
<evidence type="ECO:0000259" key="15">
    <source>
        <dbReference type="PROSITE" id="PS50112"/>
    </source>
</evidence>
<evidence type="ECO:0000256" key="5">
    <source>
        <dbReference type="ARBA" id="ARBA00022679"/>
    </source>
</evidence>
<keyword evidence="11" id="KW-0131">Cell cycle</keyword>
<dbReference type="Gene3D" id="3.30.450.20">
    <property type="entry name" value="PAS domain"/>
    <property type="match status" value="4"/>
</dbReference>
<dbReference type="Gene3D" id="3.40.50.2300">
    <property type="match status" value="2"/>
</dbReference>
<feature type="domain" description="Response regulatory" evidence="14">
    <location>
        <begin position="40"/>
        <end position="154"/>
    </location>
</feature>
<dbReference type="CDD" id="cd17546">
    <property type="entry name" value="REC_hyHK_CKI1_RcsC-like"/>
    <property type="match status" value="1"/>
</dbReference>
<dbReference type="Gene3D" id="1.10.287.130">
    <property type="match status" value="1"/>
</dbReference>
<dbReference type="SMART" id="SM00091">
    <property type="entry name" value="PAS"/>
    <property type="match status" value="4"/>
</dbReference>
<dbReference type="Pfam" id="PF00512">
    <property type="entry name" value="HisKA"/>
    <property type="match status" value="1"/>
</dbReference>
<dbReference type="InterPro" id="IPR001789">
    <property type="entry name" value="Sig_transdc_resp-reg_receiver"/>
</dbReference>
<dbReference type="InterPro" id="IPR011006">
    <property type="entry name" value="CheY-like_superfamily"/>
</dbReference>
<organism evidence="17 18">
    <name type="scientific">Beggiatoa leptomitoformis</name>
    <dbReference type="NCBI Taxonomy" id="288004"/>
    <lineage>
        <taxon>Bacteria</taxon>
        <taxon>Pseudomonadati</taxon>
        <taxon>Pseudomonadota</taxon>
        <taxon>Gammaproteobacteria</taxon>
        <taxon>Thiotrichales</taxon>
        <taxon>Thiotrichaceae</taxon>
        <taxon>Beggiatoa</taxon>
    </lineage>
</organism>
<proteinExistence type="predicted"/>
<dbReference type="InterPro" id="IPR000014">
    <property type="entry name" value="PAS"/>
</dbReference>
<dbReference type="PROSITE" id="PS50110">
    <property type="entry name" value="RESPONSE_REGULATORY"/>
    <property type="match status" value="2"/>
</dbReference>
<comment type="subcellular location">
    <subcellularLocation>
        <location evidence="2">Membrane</location>
    </subcellularLocation>
</comment>
<dbReference type="SUPFAM" id="SSF52172">
    <property type="entry name" value="CheY-like"/>
    <property type="match status" value="2"/>
</dbReference>
<dbReference type="InterPro" id="IPR001610">
    <property type="entry name" value="PAC"/>
</dbReference>
<dbReference type="CDD" id="cd00130">
    <property type="entry name" value="PAS"/>
    <property type="match status" value="4"/>
</dbReference>
<keyword evidence="5" id="KW-0808">Transferase</keyword>
<sequence length="1166" mass="133714">MLLGVSLLQLFNYCVSVHFVHRYCTHLVMSTIHPAKNHRRILYIGKNPAQARLVQCHLQQVGFSVTHLSDAKQGLLALQNENYALLIFDYQLQPFDGLQLLRLLGEQNIAIASILLVKAGYESIVMEAIKLGVGDYVMRDKKAHYVKLLPVIIERLFTVRNQAISRQSAEKSLREERDFIKAIYQTASSLLAVIDVKGHILSFNRACEQLTAYKFEEVQGCSIFDLFLLPEDSYYIQQLLVKLTPQQCPLQYESYWVDKKGKRHLITWSNSVIVDEQNVVKYIVSNGIDITEQRRVEEELRHSESCYRTIIESQSELVCRITPDTLLMFVNNAYCTHFGKSRAELLNRSFLHSLPLENRQHYLELHRAHVKAPSVITYEQPNISHDGHIHWFEWTDSPIFDEYGNLIEFQSVGRDITLRKQMEEKLRNSEARLAEAQRIAHVGHRDWDILTNTEEWSDELYRIFGIERDAYPVINNGILHALIHPDDREIYYFALHDTLEHGKPYHTEYRIIRWLDGQTRYLHCVGELLHDASGKPHRILGIVQDITEHQQIEQALRQSESHLRTLINASPIGLALITLAGDFVEVNPSYAHALGYEAADIGGKMSLWELTPEKFHPLEQDRIASLQKKRYFRPYEKELRHKAGHLVPVRLHSLLIERNGETYIWSSVEDITEQKRTEAQLREAKHIAEVANSAKTTFLANMSHELRTPLNAILGYAQILYRDTLLNPQQRERIGIMQRAGDYLLTLINDILDIAKIEANRLDLQPVEINLAQFLGDLVNLFQARAEQKGVDFSYKNNEILPNTIYADAKRLRQILINLLSNAVKFTNRGNITFFVEYLQGNQFCFHVEDTGIGIATESLEKIFLPFEQLGKPHYREQGTGLGLAITKKLVETMAGRITVDSVYKQGSHFRVWLDFPVVTQRSLPFSSETPHICSYHFPAHSAHKMPCKILIADDVADNRYVLSNLLSQLGFEIIEAEDGQEALELTLEHKPDAILTDIVMPRLDGLALARQVRQHPELSSTIIFAISASVFEIDQDACIVAGCQAFIAKPIPTDVLLSHLQHYLNFVWIYETPMPENFSVSPTISLPPLQQPSPTLAELDVLYDLALQGDMHGIVQYGQKLIKQDNVLQDFITTVSRLAKQLQEKELCELLQDYIQIKRQKVSSK</sequence>
<dbReference type="CDD" id="cd16922">
    <property type="entry name" value="HATPase_EvgS-ArcB-TorS-like"/>
    <property type="match status" value="1"/>
</dbReference>
<feature type="modified residue" description="4-aspartylphosphate" evidence="12">
    <location>
        <position position="998"/>
    </location>
</feature>
<keyword evidence="18" id="KW-1185">Reference proteome</keyword>
<feature type="domain" description="Response regulatory" evidence="14">
    <location>
        <begin position="949"/>
        <end position="1065"/>
    </location>
</feature>
<evidence type="ECO:0000256" key="10">
    <source>
        <dbReference type="ARBA" id="ARBA00023136"/>
    </source>
</evidence>
<dbReference type="Gene3D" id="3.30.565.10">
    <property type="entry name" value="Histidine kinase-like ATPase, C-terminal domain"/>
    <property type="match status" value="1"/>
</dbReference>
<dbReference type="Proteomes" id="UP000234271">
    <property type="component" value="Chromosome"/>
</dbReference>
<dbReference type="SUPFAM" id="SSF55874">
    <property type="entry name" value="ATPase domain of HSP90 chaperone/DNA topoisomerase II/histidine kinase"/>
    <property type="match status" value="1"/>
</dbReference>
<evidence type="ECO:0000256" key="2">
    <source>
        <dbReference type="ARBA" id="ARBA00004370"/>
    </source>
</evidence>
<dbReference type="Pfam" id="PF08448">
    <property type="entry name" value="PAS_4"/>
    <property type="match status" value="1"/>
</dbReference>
<evidence type="ECO:0000256" key="11">
    <source>
        <dbReference type="ARBA" id="ARBA00023306"/>
    </source>
</evidence>
<feature type="modified residue" description="4-aspartylphosphate" evidence="12">
    <location>
        <position position="89"/>
    </location>
</feature>
<dbReference type="InterPro" id="IPR036890">
    <property type="entry name" value="HATPase_C_sf"/>
</dbReference>
<keyword evidence="9" id="KW-0902">Two-component regulatory system</keyword>
<dbReference type="FunFam" id="1.10.287.130:FF:000038">
    <property type="entry name" value="Sensory transduction histidine kinase"/>
    <property type="match status" value="1"/>
</dbReference>
<dbReference type="InterPro" id="IPR004358">
    <property type="entry name" value="Sig_transdc_His_kin-like_C"/>
</dbReference>
<feature type="domain" description="PAS" evidence="15">
    <location>
        <begin position="303"/>
        <end position="354"/>
    </location>
</feature>
<evidence type="ECO:0000313" key="17">
    <source>
        <dbReference type="EMBL" id="AUI69826.2"/>
    </source>
</evidence>
<dbReference type="GO" id="GO:0000155">
    <property type="term" value="F:phosphorelay sensor kinase activity"/>
    <property type="evidence" value="ECO:0007669"/>
    <property type="project" value="InterPro"/>
</dbReference>
<feature type="domain" description="PAC" evidence="16">
    <location>
        <begin position="505"/>
        <end position="558"/>
    </location>
</feature>
<evidence type="ECO:0000259" key="13">
    <source>
        <dbReference type="PROSITE" id="PS50109"/>
    </source>
</evidence>
<dbReference type="GO" id="GO:0016020">
    <property type="term" value="C:membrane"/>
    <property type="evidence" value="ECO:0007669"/>
    <property type="project" value="UniProtKB-SubCell"/>
</dbReference>
<dbReference type="InterPro" id="IPR003594">
    <property type="entry name" value="HATPase_dom"/>
</dbReference>
<dbReference type="SUPFAM" id="SSF55785">
    <property type="entry name" value="PYP-like sensor domain (PAS domain)"/>
    <property type="match status" value="4"/>
</dbReference>
<dbReference type="GO" id="GO:0005524">
    <property type="term" value="F:ATP binding"/>
    <property type="evidence" value="ECO:0007669"/>
    <property type="project" value="UniProtKB-KW"/>
</dbReference>
<dbReference type="Pfam" id="PF08447">
    <property type="entry name" value="PAS_3"/>
    <property type="match status" value="1"/>
</dbReference>
<keyword evidence="7" id="KW-0418">Kinase</keyword>
<dbReference type="PANTHER" id="PTHR43047">
    <property type="entry name" value="TWO-COMPONENT HISTIDINE PROTEIN KINASE"/>
    <property type="match status" value="1"/>
</dbReference>
<evidence type="ECO:0000259" key="16">
    <source>
        <dbReference type="PROSITE" id="PS50113"/>
    </source>
</evidence>
<evidence type="ECO:0000256" key="3">
    <source>
        <dbReference type="ARBA" id="ARBA00012438"/>
    </source>
</evidence>
<dbReference type="InterPro" id="IPR013656">
    <property type="entry name" value="PAS_4"/>
</dbReference>
<dbReference type="InterPro" id="IPR013655">
    <property type="entry name" value="PAS_fold_3"/>
</dbReference>
<dbReference type="SUPFAM" id="SSF47384">
    <property type="entry name" value="Homodimeric domain of signal transducing histidine kinase"/>
    <property type="match status" value="1"/>
</dbReference>
<evidence type="ECO:0000256" key="6">
    <source>
        <dbReference type="ARBA" id="ARBA00022741"/>
    </source>
</evidence>
<dbReference type="InterPro" id="IPR005467">
    <property type="entry name" value="His_kinase_dom"/>
</dbReference>
<dbReference type="Pfam" id="PF13426">
    <property type="entry name" value="PAS_9"/>
    <property type="match status" value="1"/>
</dbReference>
<reference evidence="18" key="1">
    <citation type="submission" date="2016-12" db="EMBL/GenBank/DDBJ databases">
        <title>Complete Genome Sequence of Beggiatoa leptomitiformis D-401.</title>
        <authorList>
            <person name="Fomenkov A."/>
            <person name="Vincze T."/>
            <person name="Grabovich M."/>
            <person name="Anton B.P."/>
            <person name="Dubinina G."/>
            <person name="Orlova M."/>
            <person name="Belousova E."/>
            <person name="Roberts R.J."/>
        </authorList>
    </citation>
    <scope>NUCLEOTIDE SEQUENCE [LARGE SCALE GENOMIC DNA]</scope>
    <source>
        <strain evidence="18">D-401</strain>
    </source>
</reference>
<dbReference type="SMART" id="SM00387">
    <property type="entry name" value="HATPase_c"/>
    <property type="match status" value="1"/>
</dbReference>
<feature type="domain" description="PAS" evidence="15">
    <location>
        <begin position="176"/>
        <end position="247"/>
    </location>
</feature>
<evidence type="ECO:0000259" key="14">
    <source>
        <dbReference type="PROSITE" id="PS50110"/>
    </source>
</evidence>
<dbReference type="SMART" id="SM00388">
    <property type="entry name" value="HisKA"/>
    <property type="match status" value="1"/>
</dbReference>
<feature type="domain" description="PAS" evidence="15">
    <location>
        <begin position="559"/>
        <end position="610"/>
    </location>
</feature>
<dbReference type="InterPro" id="IPR035965">
    <property type="entry name" value="PAS-like_dom_sf"/>
</dbReference>
<evidence type="ECO:0000256" key="8">
    <source>
        <dbReference type="ARBA" id="ARBA00022840"/>
    </source>
</evidence>
<name>A0A2N9YHY0_9GAMM</name>
<feature type="domain" description="Histidine kinase" evidence="13">
    <location>
        <begin position="701"/>
        <end position="918"/>
    </location>
</feature>
<evidence type="ECO:0000256" key="4">
    <source>
        <dbReference type="ARBA" id="ARBA00022553"/>
    </source>
</evidence>
<gene>
    <name evidence="17" type="ORF">BLE401_14755</name>
</gene>
<feature type="domain" description="PAC" evidence="16">
    <location>
        <begin position="633"/>
        <end position="683"/>
    </location>
</feature>
<dbReference type="CDD" id="cd00082">
    <property type="entry name" value="HisKA"/>
    <property type="match status" value="1"/>
</dbReference>